<protein>
    <submittedName>
        <fullName evidence="1">Uncharacterized protein</fullName>
    </submittedName>
</protein>
<sequence length="190" mass="18557">MTSPVFEHPALTAAASSLASLRAAAGRIGAPDPVAALRHLDCAPPSISASAATVDSGALLVTSASAEFRAGVEHAETGGSAETFGIWADTVDGQYTAAARAAAETAALGARIASELDTLAVSTAAQVCELAAAAAASVTAVLAGDRSAEVVSTVSSTCTAVVRAISLKLASLSALAAELEPLTAPVVELS</sequence>
<accession>A0A1H5QS71</accession>
<keyword evidence="2" id="KW-1185">Reference proteome</keyword>
<gene>
    <name evidence="1" type="ORF">SAMN05421837_104430</name>
</gene>
<organism evidence="1 2">
    <name type="scientific">Amycolatopsis pretoriensis</name>
    <dbReference type="NCBI Taxonomy" id="218821"/>
    <lineage>
        <taxon>Bacteria</taxon>
        <taxon>Bacillati</taxon>
        <taxon>Actinomycetota</taxon>
        <taxon>Actinomycetes</taxon>
        <taxon>Pseudonocardiales</taxon>
        <taxon>Pseudonocardiaceae</taxon>
        <taxon>Amycolatopsis</taxon>
    </lineage>
</organism>
<name>A0A1H5QS71_9PSEU</name>
<reference evidence="2" key="1">
    <citation type="submission" date="2016-10" db="EMBL/GenBank/DDBJ databases">
        <authorList>
            <person name="Varghese N."/>
            <person name="Submissions S."/>
        </authorList>
    </citation>
    <scope>NUCLEOTIDE SEQUENCE [LARGE SCALE GENOMIC DNA]</scope>
    <source>
        <strain evidence="2">DSM 44654</strain>
    </source>
</reference>
<evidence type="ECO:0000313" key="1">
    <source>
        <dbReference type="EMBL" id="SEF28960.1"/>
    </source>
</evidence>
<dbReference type="RefSeq" id="WP_086677276.1">
    <property type="nucleotide sequence ID" value="NZ_FNUJ01000004.1"/>
</dbReference>
<dbReference type="EMBL" id="FNUJ01000004">
    <property type="protein sequence ID" value="SEF28960.1"/>
    <property type="molecule type" value="Genomic_DNA"/>
</dbReference>
<evidence type="ECO:0000313" key="2">
    <source>
        <dbReference type="Proteomes" id="UP000198878"/>
    </source>
</evidence>
<dbReference type="Proteomes" id="UP000198878">
    <property type="component" value="Unassembled WGS sequence"/>
</dbReference>
<dbReference type="OrthoDB" id="3627378at2"/>
<dbReference type="AlphaFoldDB" id="A0A1H5QS71"/>
<proteinExistence type="predicted"/>